<sequence length="491" mass="54957">MASYSNFSISPRYVPSQSQGQNNIHTYPGINNINSNTPSSRSLTIENAYLHSQLITLQRTLTRQSSQLQAQAETQAQTQNRYGQNQNQNHSRITASDLLLNDPESVLRAAIQDIHASIREFADIYAMREWDSDRKDRDKGRGGNSKGSLAYAWSEVPNVLKSGVRGSSQDSPRDRERERGQSLPVIMKHQSSTKRRDSHSSSSFTSRSGSRDSERSSSSRSSASSLLAALLTRDVYLAMWENAFFLADGSNSVRERYRARKSGNGGEDAGRRDARRRSTGSTEDREREGEGGMITRDTVLADTFRDLWDFSPPQAESWRTQYFSIIQQELSTSPPSSLNTNPNISSFSLQPNPSSIQHKISTYATTLVSSFLTGSLSQFMQKLSSRDDIVMRKSLHGIICQAARLFIRLRAQRGGLVVGDERELLRERFWVGSKEMVLDGAESGRVDERRFDGGRVDVVVSPVVWIVEESVEGRARKRVLVKAVVVIGDDF</sequence>
<evidence type="ECO:0000313" key="3">
    <source>
        <dbReference type="Proteomes" id="UP001595075"/>
    </source>
</evidence>
<feature type="compositionally biased region" description="Basic and acidic residues" evidence="1">
    <location>
        <begin position="171"/>
        <end position="180"/>
    </location>
</feature>
<name>A0ABR4BX17_9HELO</name>
<dbReference type="Proteomes" id="UP001595075">
    <property type="component" value="Unassembled WGS sequence"/>
</dbReference>
<protein>
    <submittedName>
        <fullName evidence="2">Uncharacterized protein</fullName>
    </submittedName>
</protein>
<organism evidence="2 3">
    <name type="scientific">Oculimacula yallundae</name>
    <dbReference type="NCBI Taxonomy" id="86028"/>
    <lineage>
        <taxon>Eukaryota</taxon>
        <taxon>Fungi</taxon>
        <taxon>Dikarya</taxon>
        <taxon>Ascomycota</taxon>
        <taxon>Pezizomycotina</taxon>
        <taxon>Leotiomycetes</taxon>
        <taxon>Helotiales</taxon>
        <taxon>Ploettnerulaceae</taxon>
        <taxon>Oculimacula</taxon>
    </lineage>
</organism>
<feature type="region of interest" description="Disordered" evidence="1">
    <location>
        <begin position="1"/>
        <end position="35"/>
    </location>
</feature>
<accession>A0ABR4BX17</accession>
<comment type="caution">
    <text evidence="2">The sequence shown here is derived from an EMBL/GenBank/DDBJ whole genome shotgun (WGS) entry which is preliminary data.</text>
</comment>
<feature type="compositionally biased region" description="Low complexity" evidence="1">
    <location>
        <begin position="68"/>
        <end position="79"/>
    </location>
</feature>
<dbReference type="EMBL" id="JAZHXI010000018">
    <property type="protein sequence ID" value="KAL2061892.1"/>
    <property type="molecule type" value="Genomic_DNA"/>
</dbReference>
<gene>
    <name evidence="2" type="ORF">VTL71DRAFT_7270</name>
</gene>
<reference evidence="2 3" key="1">
    <citation type="journal article" date="2024" name="Commun. Biol.">
        <title>Comparative genomic analysis of thermophilic fungi reveals convergent evolutionary adaptations and gene losses.</title>
        <authorList>
            <person name="Steindorff A.S."/>
            <person name="Aguilar-Pontes M.V."/>
            <person name="Robinson A.J."/>
            <person name="Andreopoulos B."/>
            <person name="LaButti K."/>
            <person name="Kuo A."/>
            <person name="Mondo S."/>
            <person name="Riley R."/>
            <person name="Otillar R."/>
            <person name="Haridas S."/>
            <person name="Lipzen A."/>
            <person name="Grimwood J."/>
            <person name="Schmutz J."/>
            <person name="Clum A."/>
            <person name="Reid I.D."/>
            <person name="Moisan M.C."/>
            <person name="Butler G."/>
            <person name="Nguyen T.T.M."/>
            <person name="Dewar K."/>
            <person name="Conant G."/>
            <person name="Drula E."/>
            <person name="Henrissat B."/>
            <person name="Hansel C."/>
            <person name="Singer S."/>
            <person name="Hutchinson M.I."/>
            <person name="de Vries R.P."/>
            <person name="Natvig D.O."/>
            <person name="Powell A.J."/>
            <person name="Tsang A."/>
            <person name="Grigoriev I.V."/>
        </authorList>
    </citation>
    <scope>NUCLEOTIDE SEQUENCE [LARGE SCALE GENOMIC DNA]</scope>
    <source>
        <strain evidence="2 3">CBS 494.80</strain>
    </source>
</reference>
<feature type="region of interest" description="Disordered" evidence="1">
    <location>
        <begin position="161"/>
        <end position="222"/>
    </location>
</feature>
<proteinExistence type="predicted"/>
<feature type="region of interest" description="Disordered" evidence="1">
    <location>
        <begin position="68"/>
        <end position="88"/>
    </location>
</feature>
<keyword evidence="3" id="KW-1185">Reference proteome</keyword>
<evidence type="ECO:0000313" key="2">
    <source>
        <dbReference type="EMBL" id="KAL2061892.1"/>
    </source>
</evidence>
<evidence type="ECO:0000256" key="1">
    <source>
        <dbReference type="SAM" id="MobiDB-lite"/>
    </source>
</evidence>
<feature type="region of interest" description="Disordered" evidence="1">
    <location>
        <begin position="255"/>
        <end position="292"/>
    </location>
</feature>